<dbReference type="AlphaFoldDB" id="A0A4S8LNT7"/>
<feature type="region of interest" description="Disordered" evidence="2">
    <location>
        <begin position="89"/>
        <end position="127"/>
    </location>
</feature>
<feature type="compositionally biased region" description="Basic and acidic residues" evidence="2">
    <location>
        <begin position="813"/>
        <end position="825"/>
    </location>
</feature>
<keyword evidence="4" id="KW-1185">Reference proteome</keyword>
<evidence type="ECO:0000313" key="4">
    <source>
        <dbReference type="Proteomes" id="UP000297245"/>
    </source>
</evidence>
<reference evidence="3 4" key="1">
    <citation type="journal article" date="2019" name="Nat. Ecol. Evol.">
        <title>Megaphylogeny resolves global patterns of mushroom evolution.</title>
        <authorList>
            <person name="Varga T."/>
            <person name="Krizsan K."/>
            <person name="Foldi C."/>
            <person name="Dima B."/>
            <person name="Sanchez-Garcia M."/>
            <person name="Sanchez-Ramirez S."/>
            <person name="Szollosi G.J."/>
            <person name="Szarkandi J.G."/>
            <person name="Papp V."/>
            <person name="Albert L."/>
            <person name="Andreopoulos W."/>
            <person name="Angelini C."/>
            <person name="Antonin V."/>
            <person name="Barry K.W."/>
            <person name="Bougher N.L."/>
            <person name="Buchanan P."/>
            <person name="Buyck B."/>
            <person name="Bense V."/>
            <person name="Catcheside P."/>
            <person name="Chovatia M."/>
            <person name="Cooper J."/>
            <person name="Damon W."/>
            <person name="Desjardin D."/>
            <person name="Finy P."/>
            <person name="Geml J."/>
            <person name="Haridas S."/>
            <person name="Hughes K."/>
            <person name="Justo A."/>
            <person name="Karasinski D."/>
            <person name="Kautmanova I."/>
            <person name="Kiss B."/>
            <person name="Kocsube S."/>
            <person name="Kotiranta H."/>
            <person name="LaButti K.M."/>
            <person name="Lechner B.E."/>
            <person name="Liimatainen K."/>
            <person name="Lipzen A."/>
            <person name="Lukacs Z."/>
            <person name="Mihaltcheva S."/>
            <person name="Morgado L.N."/>
            <person name="Niskanen T."/>
            <person name="Noordeloos M.E."/>
            <person name="Ohm R.A."/>
            <person name="Ortiz-Santana B."/>
            <person name="Ovrebo C."/>
            <person name="Racz N."/>
            <person name="Riley R."/>
            <person name="Savchenko A."/>
            <person name="Shiryaev A."/>
            <person name="Soop K."/>
            <person name="Spirin V."/>
            <person name="Szebenyi C."/>
            <person name="Tomsovsky M."/>
            <person name="Tulloss R.E."/>
            <person name="Uehling J."/>
            <person name="Grigoriev I.V."/>
            <person name="Vagvolgyi C."/>
            <person name="Papp T."/>
            <person name="Martin F.M."/>
            <person name="Miettinen O."/>
            <person name="Hibbett D.S."/>
            <person name="Nagy L.G."/>
        </authorList>
    </citation>
    <scope>NUCLEOTIDE SEQUENCE [LARGE SCALE GENOMIC DNA]</scope>
    <source>
        <strain evidence="3 4">CBS 962.96</strain>
    </source>
</reference>
<proteinExistence type="predicted"/>
<feature type="region of interest" description="Disordered" evidence="2">
    <location>
        <begin position="813"/>
        <end position="835"/>
    </location>
</feature>
<name>A0A4S8LNT7_DENBC</name>
<feature type="coiled-coil region" evidence="1">
    <location>
        <begin position="842"/>
        <end position="951"/>
    </location>
</feature>
<feature type="coiled-coil region" evidence="1">
    <location>
        <begin position="197"/>
        <end position="256"/>
    </location>
</feature>
<feature type="compositionally biased region" description="Basic and acidic residues" evidence="2">
    <location>
        <begin position="1136"/>
        <end position="1147"/>
    </location>
</feature>
<gene>
    <name evidence="3" type="ORF">K435DRAFT_863815</name>
</gene>
<accession>A0A4S8LNT7</accession>
<feature type="region of interest" description="Disordered" evidence="2">
    <location>
        <begin position="1014"/>
        <end position="1181"/>
    </location>
</feature>
<sequence>MNNDDDPRTPKNFFCFPFNPRTNNPADLGQRQRIRPTSAFSTPAPAQPVVKPNLALSKGDQLPHQEIFRSNAYTQVFPASTHATHIHVAPSRASSQIPSLGVTDNDSDDLHDADPHVSVDDDQDQEDQDLSELMNRRMREAKMIKAQLAQERKTSAYLRDQLSASQTQLTSLETLVSSLRADFHSKESQLLVVSESEKTAKSHIQTLEDKLRVLEEKLATSETRIDKVKEAAQTGVKGLERGYEELMKNMKRLREEGGEAGTKKVLGQLREEAEGLRKGVRDGLEGISFPSTLNYGLVSDSFVDIQACFDPSGRRLLKCEETRGLVRELENERNDAHQVIDLLRNKLHLQSTQLAECQQCINDLEQTRKEESKTLMKSVGVWEETGKRVEEVVEWIGGAQEREKERGWKGKKRGSDWYSRVSWKRQLKVLEGEVNKKKEESEKVRKENETIYARCEKLDEICKAHEQCSPKYDAVQATIQEREEEIVILREHVREWKEKKEIADASLEKCQTRMTALESRLCKSVESEAVLRTQADYALEKVKALEGEVARSKNVEGEKEEERKGLRERLGILQERFDAQTMTIKLVKEHSGDLQEWLVQSEKTHAATLEQGNAKYTAELAISEEQKATLRTTISDLKQGLENTHLTLDLVFKEKATLESALSASRTTVAVLEAENESVKDKLGRYEKEVEKLESMGRKLDSEMEIGKEQTRVLESALNKSIQDLETLRSECMTSRTELGTAKSERAGLDIVLEEVKGERDGLREEVLGLRKETARLEGAIELSKREAGRMVEVTVGEMEAKIGVLTEKNKILQGEREREKPKREEEEEENKEGDKKLKLKLEGLESLLQDLSGMIKRQVEKMEKVYEDRIKAELDKAGIAEMGLEGALRLSQELEQRVKGLQEEVKLKAGTRMDEKDGDSEMCRKLTERISELEGKIQKLEERAGTLGARYKVGDLNDSEKAFVDSLMGVSQAMYEQDIVDKDNELRRRDNMNQTLQTKIHALETTLAKFLKDNGKGKNTAPSKSMNDPSSSMLSSPLTSANENSKLPRSPPLITADNDKIDDKIDDVDEWVKPKPPQVTFATRSKSAHIPGSERKTKRTFASLEREEEDISDYDDDDDVPLTKLGKRSKPSASVHDKENDWDHPMSTRRSKTSSRKGEKGAETVDTTKSKPNSKAKKRR</sequence>
<dbReference type="PANTHER" id="PTHR23159">
    <property type="entry name" value="CENTROSOMAL PROTEIN 2"/>
    <property type="match status" value="1"/>
</dbReference>
<dbReference type="EMBL" id="ML179318">
    <property type="protein sequence ID" value="THU91032.1"/>
    <property type="molecule type" value="Genomic_DNA"/>
</dbReference>
<dbReference type="OrthoDB" id="3246510at2759"/>
<feature type="coiled-coil region" evidence="1">
    <location>
        <begin position="319"/>
        <end position="346"/>
    </location>
</feature>
<dbReference type="Proteomes" id="UP000297245">
    <property type="component" value="Unassembled WGS sequence"/>
</dbReference>
<feature type="coiled-coil region" evidence="1">
    <location>
        <begin position="669"/>
        <end position="703"/>
    </location>
</feature>
<feature type="compositionally biased region" description="Basic and acidic residues" evidence="2">
    <location>
        <begin position="1157"/>
        <end position="1170"/>
    </location>
</feature>
<evidence type="ECO:0000256" key="2">
    <source>
        <dbReference type="SAM" id="MobiDB-lite"/>
    </source>
</evidence>
<feature type="coiled-coil region" evidence="1">
    <location>
        <begin position="420"/>
        <end position="447"/>
    </location>
</feature>
<feature type="compositionally biased region" description="Low complexity" evidence="2">
    <location>
        <begin position="1023"/>
        <end position="1041"/>
    </location>
</feature>
<evidence type="ECO:0000313" key="3">
    <source>
        <dbReference type="EMBL" id="THU91032.1"/>
    </source>
</evidence>
<feature type="compositionally biased region" description="Polar residues" evidence="2">
    <location>
        <begin position="92"/>
        <end position="104"/>
    </location>
</feature>
<evidence type="ECO:0000256" key="1">
    <source>
        <dbReference type="SAM" id="Coils"/>
    </source>
</evidence>
<feature type="compositionally biased region" description="Acidic residues" evidence="2">
    <location>
        <begin position="1107"/>
        <end position="1121"/>
    </location>
</feature>
<dbReference type="PANTHER" id="PTHR23159:SF31">
    <property type="entry name" value="CENTROSOME-ASSOCIATED PROTEIN CEP250 ISOFORM X1"/>
    <property type="match status" value="1"/>
</dbReference>
<protein>
    <submittedName>
        <fullName evidence="3">Uncharacterized protein</fullName>
    </submittedName>
</protein>
<keyword evidence="1" id="KW-0175">Coiled coil</keyword>
<organism evidence="3 4">
    <name type="scientific">Dendrothele bispora (strain CBS 962.96)</name>
    <dbReference type="NCBI Taxonomy" id="1314807"/>
    <lineage>
        <taxon>Eukaryota</taxon>
        <taxon>Fungi</taxon>
        <taxon>Dikarya</taxon>
        <taxon>Basidiomycota</taxon>
        <taxon>Agaricomycotina</taxon>
        <taxon>Agaricomycetes</taxon>
        <taxon>Agaricomycetidae</taxon>
        <taxon>Agaricales</taxon>
        <taxon>Agaricales incertae sedis</taxon>
        <taxon>Dendrothele</taxon>
    </lineage>
</organism>
<feature type="compositionally biased region" description="Basic and acidic residues" evidence="2">
    <location>
        <begin position="108"/>
        <end position="119"/>
    </location>
</feature>